<accession>A0ABR8N289</accession>
<dbReference type="PANTHER" id="PTHR34978:SF3">
    <property type="entry name" value="SLR0241 PROTEIN"/>
    <property type="match status" value="1"/>
</dbReference>
<organism evidence="3 4">
    <name type="scientific">Paenibacillus terricola</name>
    <dbReference type="NCBI Taxonomy" id="2763503"/>
    <lineage>
        <taxon>Bacteria</taxon>
        <taxon>Bacillati</taxon>
        <taxon>Bacillota</taxon>
        <taxon>Bacilli</taxon>
        <taxon>Bacillales</taxon>
        <taxon>Paenibacillaceae</taxon>
        <taxon>Paenibacillus</taxon>
    </lineage>
</organism>
<keyword evidence="4" id="KW-1185">Reference proteome</keyword>
<feature type="transmembrane region" description="Helical" evidence="1">
    <location>
        <begin position="170"/>
        <end position="193"/>
    </location>
</feature>
<dbReference type="CDD" id="cd07341">
    <property type="entry name" value="M56_BlaR1_MecR1_like"/>
    <property type="match status" value="1"/>
</dbReference>
<dbReference type="Proteomes" id="UP000609346">
    <property type="component" value="Unassembled WGS sequence"/>
</dbReference>
<name>A0ABR8N289_9BACL</name>
<dbReference type="InterPro" id="IPR052173">
    <property type="entry name" value="Beta-lactam_resp_regulator"/>
</dbReference>
<comment type="caution">
    <text evidence="3">The sequence shown here is derived from an EMBL/GenBank/DDBJ whole genome shotgun (WGS) entry which is preliminary data.</text>
</comment>
<keyword evidence="1" id="KW-1133">Transmembrane helix</keyword>
<dbReference type="PANTHER" id="PTHR34978">
    <property type="entry name" value="POSSIBLE SENSOR-TRANSDUCER PROTEIN BLAR"/>
    <property type="match status" value="1"/>
</dbReference>
<dbReference type="EMBL" id="JACXZA010000005">
    <property type="protein sequence ID" value="MBD3920909.1"/>
    <property type="molecule type" value="Genomic_DNA"/>
</dbReference>
<evidence type="ECO:0000259" key="2">
    <source>
        <dbReference type="Pfam" id="PF05569"/>
    </source>
</evidence>
<keyword evidence="1" id="KW-0812">Transmembrane</keyword>
<sequence>MDIVYLLSVVPTVLFRTIVTTSLIVLPVVVLILINRQILQDHMPARWMYLVWLLLPIRLLLPWTPDSSISLYNFINLPAVFESTTNTSTTTDPIVNATASGPSNDQPYTMSDVANDSLATVYLNNSTGTALDTSSETSSMNTSVIEHTTEKPDSASAQQNTAVNRPHSSILLSTLSWIWLVGTAITAAIMIRMNVRFTRGLRRGTSLTANSHLREQLDACKQQLRIRRNIRIIITDYVSSPALTGLFRPKLLLPAGLLTSLGEQQMQHIMLHELAHWKRRDLLVNALMHILLAIHWFNPMLWYAYSRMREDQEFACDAHALSKLQPTDSRDYALTIIQLLESWSKQRQFVNAAGMSGSRTLVRRRIVMIQSNRPTGLRRTILGLAALVLIAGCSLTGANVDKSNTTAANSKEMIDNGKASSAAATNISYATDSPYLSVQEKVAKYDGSRQLFVSRDGVEVYGTVQAKVNDRYAIIYSYDEMTISVDGIAHTYPWHTISDTSPTIPAKIQRADVDQDGEEELIVITTSKMWQYGEPYLQREDIHIINLDDWSETVIPDPIESASRAIVNSRVTVNNNLHEELSFEFNGVRYMREESFNMMADGVRLKLADHIILGHSVFYYVSSNGVIRAGVSASVDSADHTGSSSGFISIIVNYSADLQEATVEVTPNGEGWSTEPI</sequence>
<dbReference type="InterPro" id="IPR008756">
    <property type="entry name" value="Peptidase_M56"/>
</dbReference>
<dbReference type="Pfam" id="PF05569">
    <property type="entry name" value="Peptidase_M56"/>
    <property type="match status" value="2"/>
</dbReference>
<feature type="domain" description="Peptidase M56" evidence="2">
    <location>
        <begin position="133"/>
        <end position="369"/>
    </location>
</feature>
<evidence type="ECO:0000256" key="1">
    <source>
        <dbReference type="SAM" id="Phobius"/>
    </source>
</evidence>
<evidence type="ECO:0000313" key="4">
    <source>
        <dbReference type="Proteomes" id="UP000609346"/>
    </source>
</evidence>
<keyword evidence="1" id="KW-0472">Membrane</keyword>
<feature type="domain" description="Peptidase M56" evidence="2">
    <location>
        <begin position="19"/>
        <end position="111"/>
    </location>
</feature>
<dbReference type="Gene3D" id="3.30.2010.10">
    <property type="entry name" value="Metalloproteases ('zincins'), catalytic domain"/>
    <property type="match status" value="1"/>
</dbReference>
<feature type="transmembrane region" description="Helical" evidence="1">
    <location>
        <begin position="282"/>
        <end position="305"/>
    </location>
</feature>
<dbReference type="RefSeq" id="WP_191205222.1">
    <property type="nucleotide sequence ID" value="NZ_JACXZA010000005.1"/>
</dbReference>
<reference evidence="3 4" key="1">
    <citation type="submission" date="2020-09" db="EMBL/GenBank/DDBJ databases">
        <title>Paenibacillus sp. strain PR3 16S rRNA gene Genome sequencing and assembly.</title>
        <authorList>
            <person name="Kim J."/>
        </authorList>
    </citation>
    <scope>NUCLEOTIDE SEQUENCE [LARGE SCALE GENOMIC DNA]</scope>
    <source>
        <strain evidence="3 4">PR3</strain>
    </source>
</reference>
<feature type="transmembrane region" description="Helical" evidence="1">
    <location>
        <begin position="13"/>
        <end position="35"/>
    </location>
</feature>
<gene>
    <name evidence="3" type="ORF">H8B09_19240</name>
</gene>
<feature type="transmembrane region" description="Helical" evidence="1">
    <location>
        <begin position="47"/>
        <end position="64"/>
    </location>
</feature>
<protein>
    <submittedName>
        <fullName evidence="3">M56 family metallopeptidase</fullName>
    </submittedName>
</protein>
<proteinExistence type="predicted"/>
<evidence type="ECO:0000313" key="3">
    <source>
        <dbReference type="EMBL" id="MBD3920909.1"/>
    </source>
</evidence>